<dbReference type="PROSITE" id="PS50157">
    <property type="entry name" value="ZINC_FINGER_C2H2_2"/>
    <property type="match status" value="1"/>
</dbReference>
<dbReference type="InterPro" id="IPR036236">
    <property type="entry name" value="Znf_C2H2_sf"/>
</dbReference>
<keyword evidence="9" id="KW-1185">Reference proteome</keyword>
<dbReference type="InterPro" id="IPR013087">
    <property type="entry name" value="Znf_C2H2_type"/>
</dbReference>
<evidence type="ECO:0000256" key="4">
    <source>
        <dbReference type="ARBA" id="ARBA00022833"/>
    </source>
</evidence>
<comment type="caution">
    <text evidence="8">The sequence shown here is derived from an EMBL/GenBank/DDBJ whole genome shotgun (WGS) entry which is preliminary data.</text>
</comment>
<dbReference type="FunFam" id="3.30.160.60:FF:002343">
    <property type="entry name" value="Zinc finger protein 33A"/>
    <property type="match status" value="1"/>
</dbReference>
<dbReference type="PANTHER" id="PTHR23235">
    <property type="entry name" value="KRUEPPEL-LIKE TRANSCRIPTION FACTOR"/>
    <property type="match status" value="1"/>
</dbReference>
<keyword evidence="4" id="KW-0862">Zinc</keyword>
<feature type="non-terminal residue" evidence="8">
    <location>
        <position position="161"/>
    </location>
</feature>
<dbReference type="Gene3D" id="3.30.160.60">
    <property type="entry name" value="Classic Zinc Finger"/>
    <property type="match status" value="1"/>
</dbReference>
<keyword evidence="2" id="KW-0677">Repeat</keyword>
<evidence type="ECO:0000256" key="6">
    <source>
        <dbReference type="PROSITE-ProRule" id="PRU00042"/>
    </source>
</evidence>
<evidence type="ECO:0000256" key="3">
    <source>
        <dbReference type="ARBA" id="ARBA00022771"/>
    </source>
</evidence>
<feature type="domain" description="C2H2-type" evidence="7">
    <location>
        <begin position="135"/>
        <end position="161"/>
    </location>
</feature>
<dbReference type="PROSITE" id="PS00028">
    <property type="entry name" value="ZINC_FINGER_C2H2_1"/>
    <property type="match status" value="1"/>
</dbReference>
<keyword evidence="1" id="KW-0479">Metal-binding</keyword>
<evidence type="ECO:0000256" key="5">
    <source>
        <dbReference type="ARBA" id="ARBA00023242"/>
    </source>
</evidence>
<dbReference type="GO" id="GO:0008270">
    <property type="term" value="F:zinc ion binding"/>
    <property type="evidence" value="ECO:0007669"/>
    <property type="project" value="UniProtKB-KW"/>
</dbReference>
<dbReference type="Proteomes" id="UP001497623">
    <property type="component" value="Unassembled WGS sequence"/>
</dbReference>
<evidence type="ECO:0000313" key="9">
    <source>
        <dbReference type="Proteomes" id="UP001497623"/>
    </source>
</evidence>
<name>A0AAV2R8W2_MEGNR</name>
<evidence type="ECO:0000313" key="8">
    <source>
        <dbReference type="EMBL" id="CAL4121075.1"/>
    </source>
</evidence>
<dbReference type="GO" id="GO:0000981">
    <property type="term" value="F:DNA-binding transcription factor activity, RNA polymerase II-specific"/>
    <property type="evidence" value="ECO:0007669"/>
    <property type="project" value="TreeGrafter"/>
</dbReference>
<dbReference type="EMBL" id="CAXKWB010018591">
    <property type="protein sequence ID" value="CAL4121075.1"/>
    <property type="molecule type" value="Genomic_DNA"/>
</dbReference>
<gene>
    <name evidence="8" type="ORF">MNOR_LOCUS22265</name>
</gene>
<dbReference type="AlphaFoldDB" id="A0AAV2R8W2"/>
<dbReference type="SUPFAM" id="SSF57667">
    <property type="entry name" value="beta-beta-alpha zinc fingers"/>
    <property type="match status" value="1"/>
</dbReference>
<dbReference type="GO" id="GO:0000978">
    <property type="term" value="F:RNA polymerase II cis-regulatory region sequence-specific DNA binding"/>
    <property type="evidence" value="ECO:0007669"/>
    <property type="project" value="TreeGrafter"/>
</dbReference>
<sequence>MTVSRNTELGYSLYSTYFLQKSMNQNIAMMVKEEIEVHKEPVLSENGEVLVKEELEFHGKQLVLRQDAEILAKEEMDVNEEPVLSHDDIPIKYEIDVNDKAVLAQEAEIEVKEIFEFQKKQIMIHMMTHTEEKPYHCNHCGKVLTNKYSFIRHQVTHTGDK</sequence>
<proteinExistence type="predicted"/>
<keyword evidence="5" id="KW-0539">Nucleus</keyword>
<protein>
    <recommendedName>
        <fullName evidence="7">C2H2-type domain-containing protein</fullName>
    </recommendedName>
</protein>
<evidence type="ECO:0000256" key="2">
    <source>
        <dbReference type="ARBA" id="ARBA00022737"/>
    </source>
</evidence>
<reference evidence="8 9" key="1">
    <citation type="submission" date="2024-05" db="EMBL/GenBank/DDBJ databases">
        <authorList>
            <person name="Wallberg A."/>
        </authorList>
    </citation>
    <scope>NUCLEOTIDE SEQUENCE [LARGE SCALE GENOMIC DNA]</scope>
</reference>
<dbReference type="PANTHER" id="PTHR23235:SF142">
    <property type="entry name" value="ZINC FINGER PROTEIN 384"/>
    <property type="match status" value="1"/>
</dbReference>
<keyword evidence="3 6" id="KW-0863">Zinc-finger</keyword>
<evidence type="ECO:0000256" key="1">
    <source>
        <dbReference type="ARBA" id="ARBA00022723"/>
    </source>
</evidence>
<organism evidence="8 9">
    <name type="scientific">Meganyctiphanes norvegica</name>
    <name type="common">Northern krill</name>
    <name type="synonym">Thysanopoda norvegica</name>
    <dbReference type="NCBI Taxonomy" id="48144"/>
    <lineage>
        <taxon>Eukaryota</taxon>
        <taxon>Metazoa</taxon>
        <taxon>Ecdysozoa</taxon>
        <taxon>Arthropoda</taxon>
        <taxon>Crustacea</taxon>
        <taxon>Multicrustacea</taxon>
        <taxon>Malacostraca</taxon>
        <taxon>Eumalacostraca</taxon>
        <taxon>Eucarida</taxon>
        <taxon>Euphausiacea</taxon>
        <taxon>Euphausiidae</taxon>
        <taxon>Meganyctiphanes</taxon>
    </lineage>
</organism>
<evidence type="ECO:0000259" key="7">
    <source>
        <dbReference type="PROSITE" id="PS50157"/>
    </source>
</evidence>
<accession>A0AAV2R8W2</accession>
<dbReference type="SMART" id="SM00355">
    <property type="entry name" value="ZnF_C2H2"/>
    <property type="match status" value="1"/>
</dbReference>